<feature type="compositionally biased region" description="Polar residues" evidence="7">
    <location>
        <begin position="213"/>
        <end position="222"/>
    </location>
</feature>
<accession>A0A8K0MLP4</accession>
<dbReference type="PANTHER" id="PTHR47989:SF45">
    <property type="entry name" value="OS01G0709500 PROTEIN"/>
    <property type="match status" value="1"/>
</dbReference>
<dbReference type="PANTHER" id="PTHR47989">
    <property type="entry name" value="OS01G0750732 PROTEIN"/>
    <property type="match status" value="1"/>
</dbReference>
<keyword evidence="8" id="KW-0812">Transmembrane</keyword>
<organism evidence="11 12">
    <name type="scientific">Rhamnella rubrinervis</name>
    <dbReference type="NCBI Taxonomy" id="2594499"/>
    <lineage>
        <taxon>Eukaryota</taxon>
        <taxon>Viridiplantae</taxon>
        <taxon>Streptophyta</taxon>
        <taxon>Embryophyta</taxon>
        <taxon>Tracheophyta</taxon>
        <taxon>Spermatophyta</taxon>
        <taxon>Magnoliopsida</taxon>
        <taxon>eudicotyledons</taxon>
        <taxon>Gunneridae</taxon>
        <taxon>Pentapetalae</taxon>
        <taxon>rosids</taxon>
        <taxon>fabids</taxon>
        <taxon>Rosales</taxon>
        <taxon>Rhamnaceae</taxon>
        <taxon>rhamnoid group</taxon>
        <taxon>Rhamneae</taxon>
        <taxon>Rhamnella</taxon>
    </lineage>
</organism>
<dbReference type="Pfam" id="PF23180">
    <property type="entry name" value="ALE2_N"/>
    <property type="match status" value="1"/>
</dbReference>
<keyword evidence="9" id="KW-0732">Signal</keyword>
<comment type="caution">
    <text evidence="11">The sequence shown here is derived from an EMBL/GenBank/DDBJ whole genome shotgun (WGS) entry which is preliminary data.</text>
</comment>
<evidence type="ECO:0000256" key="6">
    <source>
        <dbReference type="PROSITE-ProRule" id="PRU10141"/>
    </source>
</evidence>
<dbReference type="InterPro" id="IPR008271">
    <property type="entry name" value="Ser/Thr_kinase_AS"/>
</dbReference>
<evidence type="ECO:0000256" key="1">
    <source>
        <dbReference type="ARBA" id="ARBA00022527"/>
    </source>
</evidence>
<dbReference type="Gene3D" id="1.10.510.10">
    <property type="entry name" value="Transferase(Phosphotransferase) domain 1"/>
    <property type="match status" value="1"/>
</dbReference>
<gene>
    <name evidence="11" type="ORF">FNV43_RR06696</name>
</gene>
<evidence type="ECO:0000256" key="4">
    <source>
        <dbReference type="ARBA" id="ARBA00022777"/>
    </source>
</evidence>
<feature type="domain" description="Protein kinase" evidence="10">
    <location>
        <begin position="503"/>
        <end position="779"/>
    </location>
</feature>
<dbReference type="GO" id="GO:0004674">
    <property type="term" value="F:protein serine/threonine kinase activity"/>
    <property type="evidence" value="ECO:0007669"/>
    <property type="project" value="UniProtKB-KW"/>
</dbReference>
<dbReference type="Proteomes" id="UP000796880">
    <property type="component" value="Unassembled WGS sequence"/>
</dbReference>
<dbReference type="InterPro" id="IPR057597">
    <property type="entry name" value="ALE2_N"/>
</dbReference>
<evidence type="ECO:0000256" key="9">
    <source>
        <dbReference type="SAM" id="SignalP"/>
    </source>
</evidence>
<name>A0A8K0MLP4_9ROSA</name>
<dbReference type="InterPro" id="IPR011009">
    <property type="entry name" value="Kinase-like_dom_sf"/>
</dbReference>
<dbReference type="InterPro" id="IPR001245">
    <property type="entry name" value="Ser-Thr/Tyr_kinase_cat_dom"/>
</dbReference>
<keyword evidence="12" id="KW-1185">Reference proteome</keyword>
<sequence>MGMQLILILTAICFTANALSFHGSAGCDSDDADADKSFPWMLKPPIVHHIRLGQPPLAVPDQTSSHVAPLSFGQKRHGKLLAPPPNNKSFHRKWPADHSPTKATHSSIALPPSTSYSGGPPKKWVHGPVPSPLTSYKKHHHGRSKFNISAPQPIYTIQPPTYSRQGPSVAPFQFPFPPSRGWASPALAPSLSAATPSSQFNMPAFPPTVSPLSSSFKNARTQPPSSVLTLPPPPPSEDCSSVTCTEPLTYTPPGSPCGCVLPIQVKLRLGVAIYTFFPSVSELAEEIAASVSLNHSQVRIMGADADSQQLEKTAVLINLVPRVKFDDTTAYVIYEKFWRRQVVIKASLFGAYEVLNVKYSGLPPSPPLAPLSISAIDDGPHAGQDNHGAAIKPLGVDVPRRRNDRLGRSMIAVIVLSCITAFVICLGIVWLLLLKCGPHVHQPEDTPQTLISSTTKLTGTSRPTYLGSMQGSESMSFSSGTVTYTGSAKTFTLNDIERATNKFDASRILGEGGFGLVYSGVLEDGRQVAVKVLKRDDHHGGREFLAEVEMLSRLHHRNLVKLIGTCTEDHTRCLVYELVPNGSVESHLHGVDKETDTLDWDARMKIALGAARGLAYLHEDSNPRVIHRDFKSSNILLEHDFTPKVSDFGLARAALEEGNKHISTHVMGTFGYLAPEYAMTGHLLVKSDVYSYGVVLLELLTGRKPVDLSQPPGEENLVAWARPLLTSKVGLETIIDPAIKSAISSDSVAKVAAIASMCVQPEVSHRPFMGEVVQALKLVCNEIDETKGLGSRCCSQEDFSVDASASKIRGDDSGEIIEVSQSHHQLHEYATSRHETKTPLSTSDLLSASMGVEGQEFGSFRRYSSSGPLRAGRRRQLWQRLKSLSKGSMSEHGFSLKLWPQSH</sequence>
<evidence type="ECO:0000256" key="8">
    <source>
        <dbReference type="SAM" id="Phobius"/>
    </source>
</evidence>
<keyword evidence="3 6" id="KW-0547">Nucleotide-binding</keyword>
<evidence type="ECO:0000256" key="3">
    <source>
        <dbReference type="ARBA" id="ARBA00022741"/>
    </source>
</evidence>
<dbReference type="PROSITE" id="PS00107">
    <property type="entry name" value="PROTEIN_KINASE_ATP"/>
    <property type="match status" value="1"/>
</dbReference>
<dbReference type="AlphaFoldDB" id="A0A8K0MLP4"/>
<dbReference type="EMBL" id="VOIH02000003">
    <property type="protein sequence ID" value="KAF3450607.1"/>
    <property type="molecule type" value="Genomic_DNA"/>
</dbReference>
<dbReference type="InterPro" id="IPR000719">
    <property type="entry name" value="Prot_kinase_dom"/>
</dbReference>
<dbReference type="Pfam" id="PF07714">
    <property type="entry name" value="PK_Tyr_Ser-Thr"/>
    <property type="match status" value="1"/>
</dbReference>
<keyword evidence="5 6" id="KW-0067">ATP-binding</keyword>
<keyword evidence="8" id="KW-0472">Membrane</keyword>
<feature type="signal peptide" evidence="9">
    <location>
        <begin position="1"/>
        <end position="18"/>
    </location>
</feature>
<dbReference type="FunFam" id="1.10.510.10:FF:000051">
    <property type="entry name" value="Receptor-like serine/threonine-protein kinase ALE2"/>
    <property type="match status" value="1"/>
</dbReference>
<dbReference type="PROSITE" id="PS50011">
    <property type="entry name" value="PROTEIN_KINASE_DOM"/>
    <property type="match status" value="1"/>
</dbReference>
<dbReference type="CDD" id="cd14066">
    <property type="entry name" value="STKc_IRAK"/>
    <property type="match status" value="1"/>
</dbReference>
<evidence type="ECO:0000259" key="10">
    <source>
        <dbReference type="PROSITE" id="PS50011"/>
    </source>
</evidence>
<dbReference type="PROSITE" id="PS00108">
    <property type="entry name" value="PROTEIN_KINASE_ST"/>
    <property type="match status" value="1"/>
</dbReference>
<dbReference type="InterPro" id="IPR017441">
    <property type="entry name" value="Protein_kinase_ATP_BS"/>
</dbReference>
<evidence type="ECO:0000256" key="2">
    <source>
        <dbReference type="ARBA" id="ARBA00022679"/>
    </source>
</evidence>
<feature type="region of interest" description="Disordered" evidence="7">
    <location>
        <begin position="213"/>
        <end position="234"/>
    </location>
</feature>
<dbReference type="GO" id="GO:0005524">
    <property type="term" value="F:ATP binding"/>
    <property type="evidence" value="ECO:0007669"/>
    <property type="project" value="UniProtKB-UniRule"/>
</dbReference>
<feature type="binding site" evidence="6">
    <location>
        <position position="531"/>
    </location>
    <ligand>
        <name>ATP</name>
        <dbReference type="ChEBI" id="CHEBI:30616"/>
    </ligand>
</feature>
<feature type="compositionally biased region" description="Polar residues" evidence="7">
    <location>
        <begin position="101"/>
        <end position="117"/>
    </location>
</feature>
<reference evidence="11" key="1">
    <citation type="submission" date="2020-03" db="EMBL/GenBank/DDBJ databases">
        <title>A high-quality chromosome-level genome assembly of a woody plant with both climbing and erect habits, Rhamnella rubrinervis.</title>
        <authorList>
            <person name="Lu Z."/>
            <person name="Yang Y."/>
            <person name="Zhu X."/>
            <person name="Sun Y."/>
        </authorList>
    </citation>
    <scope>NUCLEOTIDE SEQUENCE</scope>
    <source>
        <strain evidence="11">BYM</strain>
        <tissue evidence="11">Leaf</tissue>
    </source>
</reference>
<protein>
    <recommendedName>
        <fullName evidence="10">Protein kinase domain-containing protein</fullName>
    </recommendedName>
</protein>
<keyword evidence="8" id="KW-1133">Transmembrane helix</keyword>
<dbReference type="SUPFAM" id="SSF56112">
    <property type="entry name" value="Protein kinase-like (PK-like)"/>
    <property type="match status" value="1"/>
</dbReference>
<keyword evidence="1" id="KW-0723">Serine/threonine-protein kinase</keyword>
<keyword evidence="2" id="KW-0808">Transferase</keyword>
<evidence type="ECO:0000313" key="11">
    <source>
        <dbReference type="EMBL" id="KAF3450607.1"/>
    </source>
</evidence>
<dbReference type="FunFam" id="3.30.200.20:FF:000146">
    <property type="entry name" value="receptor-like serine/threonine-protein kinase ALE2"/>
    <property type="match status" value="1"/>
</dbReference>
<evidence type="ECO:0000256" key="7">
    <source>
        <dbReference type="SAM" id="MobiDB-lite"/>
    </source>
</evidence>
<proteinExistence type="predicted"/>
<feature type="transmembrane region" description="Helical" evidence="8">
    <location>
        <begin position="410"/>
        <end position="433"/>
    </location>
</feature>
<dbReference type="OrthoDB" id="1901798at2759"/>
<feature type="chain" id="PRO_5035476486" description="Protein kinase domain-containing protein" evidence="9">
    <location>
        <begin position="19"/>
        <end position="903"/>
    </location>
</feature>
<keyword evidence="4" id="KW-0418">Kinase</keyword>
<dbReference type="Gene3D" id="3.30.200.20">
    <property type="entry name" value="Phosphorylase Kinase, domain 1"/>
    <property type="match status" value="1"/>
</dbReference>
<evidence type="ECO:0000313" key="12">
    <source>
        <dbReference type="Proteomes" id="UP000796880"/>
    </source>
</evidence>
<evidence type="ECO:0000256" key="5">
    <source>
        <dbReference type="ARBA" id="ARBA00022840"/>
    </source>
</evidence>
<feature type="region of interest" description="Disordered" evidence="7">
    <location>
        <begin position="76"/>
        <end position="145"/>
    </location>
</feature>